<evidence type="ECO:0000256" key="5">
    <source>
        <dbReference type="ARBA" id="ARBA00022737"/>
    </source>
</evidence>
<feature type="repeat" description="Solcar" evidence="10">
    <location>
        <begin position="279"/>
        <end position="363"/>
    </location>
</feature>
<dbReference type="GO" id="GO:0005743">
    <property type="term" value="C:mitochondrial inner membrane"/>
    <property type="evidence" value="ECO:0007669"/>
    <property type="project" value="UniProtKB-SubCell"/>
</dbReference>
<keyword evidence="7" id="KW-1133">Transmembrane helix</keyword>
<evidence type="ECO:0000256" key="2">
    <source>
        <dbReference type="ARBA" id="ARBA00006375"/>
    </source>
</evidence>
<dbReference type="SUPFAM" id="SSF103506">
    <property type="entry name" value="Mitochondrial carrier"/>
    <property type="match status" value="1"/>
</dbReference>
<keyword evidence="4 10" id="KW-0812">Transmembrane</keyword>
<dbReference type="InterPro" id="IPR023395">
    <property type="entry name" value="MCP_dom_sf"/>
</dbReference>
<dbReference type="InterPro" id="IPR018108">
    <property type="entry name" value="MCP_transmembrane"/>
</dbReference>
<dbReference type="PRINTS" id="PR00926">
    <property type="entry name" value="MITOCARRIER"/>
</dbReference>
<evidence type="ECO:0000256" key="6">
    <source>
        <dbReference type="ARBA" id="ARBA00022792"/>
    </source>
</evidence>
<evidence type="ECO:0000259" key="12">
    <source>
        <dbReference type="PROSITE" id="PS50222"/>
    </source>
</evidence>
<evidence type="ECO:0000256" key="8">
    <source>
        <dbReference type="ARBA" id="ARBA00023128"/>
    </source>
</evidence>
<dbReference type="GO" id="GO:0055085">
    <property type="term" value="P:transmembrane transport"/>
    <property type="evidence" value="ECO:0007669"/>
    <property type="project" value="InterPro"/>
</dbReference>
<dbReference type="PROSITE" id="PS50920">
    <property type="entry name" value="SOLCAR"/>
    <property type="match status" value="3"/>
</dbReference>
<evidence type="ECO:0000313" key="13">
    <source>
        <dbReference type="EMBL" id="CAD9689724.1"/>
    </source>
</evidence>
<evidence type="ECO:0000256" key="4">
    <source>
        <dbReference type="ARBA" id="ARBA00022692"/>
    </source>
</evidence>
<dbReference type="PROSITE" id="PS50222">
    <property type="entry name" value="EF_HAND_2"/>
    <property type="match status" value="1"/>
</dbReference>
<sequence length="480" mass="54194">MQLWPKDNSREAQAVEARLFKIFSSLDRHDKGVISRRDAVRALVLLLGMERPDSATMRKLCPDSWSAKEITFNQFKDLVHVAGAWSALRSMDAAHMERRWAAMTDPDSAYAIDIPVKRRRTGHRQDIEDEEWMVKDRVERSKHHDEEKDVQGEVFRMLLEDETNAKLDEEPQNFGDLSAAMKAWDVVKSLTAGGIAGAIAKTVIAPLDRTKIIFQTTHQKFSARAVVHQLKAIYLEEGVTGWWRGHSATLARVMPYAGIQFVSFDFYKQSLLLPGEERLTPFRRLLAGSLAGGTSVLLTYPLDLMRARMSVQDLKTVGFRSTFGVIVRQEGLAGFYRGLAPTLLGIVPYAGLAFGTFETLKIMTTQHYHTNSVTAGQRFYCGVMAGFVAQTLTYPLDIVRRRMQTDGIHTHDPRSGAPPQRTYHTIRQTFLHVLTNEGWKGGLFKGVSMNWIKGPIAHGISFTTFDLLKRNFDIKPRTNP</sequence>
<evidence type="ECO:0000256" key="11">
    <source>
        <dbReference type="RuleBase" id="RU000488"/>
    </source>
</evidence>
<dbReference type="InterPro" id="IPR002067">
    <property type="entry name" value="MCP"/>
</dbReference>
<feature type="repeat" description="Solcar" evidence="10">
    <location>
        <begin position="373"/>
        <end position="471"/>
    </location>
</feature>
<dbReference type="Pfam" id="PF00153">
    <property type="entry name" value="Mito_carr"/>
    <property type="match status" value="3"/>
</dbReference>
<dbReference type="PANTHER" id="PTHR24089">
    <property type="entry name" value="SOLUTE CARRIER FAMILY 25"/>
    <property type="match status" value="1"/>
</dbReference>
<keyword evidence="5" id="KW-0677">Repeat</keyword>
<feature type="domain" description="EF-hand" evidence="12">
    <location>
        <begin position="14"/>
        <end position="49"/>
    </location>
</feature>
<evidence type="ECO:0000256" key="3">
    <source>
        <dbReference type="ARBA" id="ARBA00022448"/>
    </source>
</evidence>
<keyword evidence="9 10" id="KW-0472">Membrane</keyword>
<protein>
    <recommendedName>
        <fullName evidence="12">EF-hand domain-containing protein</fullName>
    </recommendedName>
</protein>
<feature type="repeat" description="Solcar" evidence="10">
    <location>
        <begin position="184"/>
        <end position="270"/>
    </location>
</feature>
<dbReference type="InterPro" id="IPR002048">
    <property type="entry name" value="EF_hand_dom"/>
</dbReference>
<name>A0A7S2WIC1_9STRA</name>
<dbReference type="PRINTS" id="PR00928">
    <property type="entry name" value="GRAVESDC"/>
</dbReference>
<dbReference type="EMBL" id="HBHK01016531">
    <property type="protein sequence ID" value="CAD9689724.1"/>
    <property type="molecule type" value="Transcribed_RNA"/>
</dbReference>
<comment type="subcellular location">
    <subcellularLocation>
        <location evidence="1">Mitochondrion inner membrane</location>
        <topology evidence="1">Multi-pass membrane protein</topology>
    </subcellularLocation>
</comment>
<evidence type="ECO:0000256" key="10">
    <source>
        <dbReference type="PROSITE-ProRule" id="PRU00282"/>
    </source>
</evidence>
<keyword evidence="3 11" id="KW-0813">Transport</keyword>
<keyword evidence="6" id="KW-0999">Mitochondrion inner membrane</keyword>
<comment type="similarity">
    <text evidence="2 11">Belongs to the mitochondrial carrier (TC 2.A.29) family.</text>
</comment>
<dbReference type="AlphaFoldDB" id="A0A7S2WIC1"/>
<evidence type="ECO:0000256" key="9">
    <source>
        <dbReference type="ARBA" id="ARBA00023136"/>
    </source>
</evidence>
<keyword evidence="8" id="KW-0496">Mitochondrion</keyword>
<accession>A0A7S2WIC1</accession>
<dbReference type="Gene3D" id="1.50.40.10">
    <property type="entry name" value="Mitochondrial carrier domain"/>
    <property type="match status" value="1"/>
</dbReference>
<proteinExistence type="inferred from homology"/>
<evidence type="ECO:0000313" key="14">
    <source>
        <dbReference type="EMBL" id="CAD9689727.1"/>
    </source>
</evidence>
<dbReference type="GO" id="GO:0005509">
    <property type="term" value="F:calcium ion binding"/>
    <property type="evidence" value="ECO:0007669"/>
    <property type="project" value="InterPro"/>
</dbReference>
<gene>
    <name evidence="13" type="ORF">QSP1433_LOCUS10346</name>
    <name evidence="14" type="ORF">QSP1433_LOCUS10347</name>
</gene>
<reference evidence="13" key="1">
    <citation type="submission" date="2021-01" db="EMBL/GenBank/DDBJ databases">
        <authorList>
            <person name="Corre E."/>
            <person name="Pelletier E."/>
            <person name="Niang G."/>
            <person name="Scheremetjew M."/>
            <person name="Finn R."/>
            <person name="Kale V."/>
            <person name="Holt S."/>
            <person name="Cochrane G."/>
            <person name="Meng A."/>
            <person name="Brown T."/>
            <person name="Cohen L."/>
        </authorList>
    </citation>
    <scope>NUCLEOTIDE SEQUENCE</scope>
    <source>
        <strain evidence="13">NY070348D</strain>
    </source>
</reference>
<dbReference type="EMBL" id="HBHK01016532">
    <property type="protein sequence ID" value="CAD9689727.1"/>
    <property type="molecule type" value="Transcribed_RNA"/>
</dbReference>
<dbReference type="InterPro" id="IPR002167">
    <property type="entry name" value="GDC-like"/>
</dbReference>
<organism evidence="13">
    <name type="scientific">Mucochytrium quahogii</name>
    <dbReference type="NCBI Taxonomy" id="96639"/>
    <lineage>
        <taxon>Eukaryota</taxon>
        <taxon>Sar</taxon>
        <taxon>Stramenopiles</taxon>
        <taxon>Bigyra</taxon>
        <taxon>Labyrinthulomycetes</taxon>
        <taxon>Thraustochytrida</taxon>
        <taxon>Thraustochytriidae</taxon>
        <taxon>Mucochytrium</taxon>
    </lineage>
</organism>
<evidence type="ECO:0000256" key="1">
    <source>
        <dbReference type="ARBA" id="ARBA00004448"/>
    </source>
</evidence>
<evidence type="ECO:0000256" key="7">
    <source>
        <dbReference type="ARBA" id="ARBA00022989"/>
    </source>
</evidence>